<keyword evidence="4" id="KW-1185">Reference proteome</keyword>
<feature type="compositionally biased region" description="Basic residues" evidence="1">
    <location>
        <begin position="180"/>
        <end position="189"/>
    </location>
</feature>
<feature type="region of interest" description="Disordered" evidence="1">
    <location>
        <begin position="517"/>
        <end position="565"/>
    </location>
</feature>
<dbReference type="Pfam" id="PF03432">
    <property type="entry name" value="Relaxase"/>
    <property type="match status" value="1"/>
</dbReference>
<protein>
    <submittedName>
        <fullName evidence="3">Relaxase/mobilization nuclease domain-containing protein</fullName>
    </submittedName>
</protein>
<dbReference type="AlphaFoldDB" id="A0A6N8ILV2"/>
<dbReference type="EMBL" id="WPOC01000060">
    <property type="protein sequence ID" value="MVN16851.1"/>
    <property type="molecule type" value="Genomic_DNA"/>
</dbReference>
<evidence type="ECO:0000313" key="4">
    <source>
        <dbReference type="Proteomes" id="UP000468327"/>
    </source>
</evidence>
<dbReference type="InterPro" id="IPR005094">
    <property type="entry name" value="Endonuclease_MobA/VirD2"/>
</dbReference>
<feature type="compositionally biased region" description="Basic residues" evidence="1">
    <location>
        <begin position="517"/>
        <end position="536"/>
    </location>
</feature>
<feature type="compositionally biased region" description="Basic and acidic residues" evidence="1">
    <location>
        <begin position="161"/>
        <end position="179"/>
    </location>
</feature>
<feature type="compositionally biased region" description="Basic residues" evidence="1">
    <location>
        <begin position="245"/>
        <end position="260"/>
    </location>
</feature>
<feature type="compositionally biased region" description="Basic and acidic residues" evidence="1">
    <location>
        <begin position="208"/>
        <end position="222"/>
    </location>
</feature>
<evidence type="ECO:0000259" key="2">
    <source>
        <dbReference type="Pfam" id="PF03432"/>
    </source>
</evidence>
<feature type="domain" description="MobA/VirD2-like nuclease" evidence="2">
    <location>
        <begin position="54"/>
        <end position="165"/>
    </location>
</feature>
<reference evidence="3 4" key="1">
    <citation type="submission" date="2019-11" db="EMBL/GenBank/DDBJ databases">
        <title>Whole genome shotgun sequencing (WGS) data from Adlercreutzia equolifaciens ResAG-91, Eggerthella lenta MRI-F36, MRI-F37, MRI-F40, ResAG-49, ResAG-88, ResAG-121, ResAG-145, and Gordonibacter sp. ResAG-5, ResAG-26, ResAG-43, ResAG-50, ResAG-59.</title>
        <authorList>
            <person name="Stoll D.A."/>
            <person name="Danylec N."/>
            <person name="Franz C.M.A.P."/>
            <person name="Huch M."/>
        </authorList>
    </citation>
    <scope>NUCLEOTIDE SEQUENCE [LARGE SCALE GENOMIC DNA]</scope>
    <source>
        <strain evidence="3 4">ResAG-59</strain>
    </source>
</reference>
<evidence type="ECO:0000256" key="1">
    <source>
        <dbReference type="SAM" id="MobiDB-lite"/>
    </source>
</evidence>
<feature type="compositionally biased region" description="Low complexity" evidence="1">
    <location>
        <begin position="537"/>
        <end position="549"/>
    </location>
</feature>
<evidence type="ECO:0000313" key="3">
    <source>
        <dbReference type="EMBL" id="MVN16851.1"/>
    </source>
</evidence>
<comment type="caution">
    <text evidence="3">The sequence shown here is derived from an EMBL/GenBank/DDBJ whole genome shotgun (WGS) entry which is preliminary data.</text>
</comment>
<feature type="compositionally biased region" description="Gly residues" evidence="1">
    <location>
        <begin position="325"/>
        <end position="338"/>
    </location>
</feature>
<feature type="region of interest" description="Disordered" evidence="1">
    <location>
        <begin position="161"/>
        <end position="357"/>
    </location>
</feature>
<accession>A0A6N8ILV2</accession>
<gene>
    <name evidence="3" type="ORF">GO738_16145</name>
</gene>
<dbReference type="Proteomes" id="UP000468327">
    <property type="component" value="Unassembled WGS sequence"/>
</dbReference>
<feature type="compositionally biased region" description="Basic residues" evidence="1">
    <location>
        <begin position="550"/>
        <end position="565"/>
    </location>
</feature>
<proteinExistence type="predicted"/>
<sequence>MGELKAITGHTRARRLQAYLERGGRALARDFINLAPPLAGEDASGMPAYGEYRWAAAMDATREAAGNDLPWRGRAARTWKHYVISPDPRNAIALPELRELACSWAERWFPDNEVAIVYHDDNPGRIPHAHVVVNNTCLSTGRRMQVPDPLALNRSLQEMEAERGLEHHHPTTGGKEARPRPRTRQRVHVRRAERELAGRGRASWVADIRSRVEAGARREPRARLRPGRPARQVGGVEGALDPRARGRPHRGARRRHRGRARAPGARGGGLGAGAARRARDRRPRPCDLLGALARRPRRGGRAGGREGAPLRQGHRARRPEAAVGEGPGGRAAPEGGGRPRPAGGTREAPGEGPRGQGEAEMILEITYEDGREDVFDTDRIAAAEPFGGGAVLTEFRIRFDRMEEEGLWVEANFYEARAGGGGGAPAAARRRGWRAMLADPGEVGSIVSIHRDGRPRYWRLGGTLVDDRRLSLAERLLDEGGGCGLRRALRVDAALSSALPDLPPDEVCALYGACSRRTRRPPRGRTTRRGRTRVASRPRGSGPSTSTGARARRSRRRPGRRTPGP</sequence>
<name>A0A6N8ILV2_9ACTN</name>
<organism evidence="3 4">
    <name type="scientific">Gordonibacter urolithinfaciens</name>
    <dbReference type="NCBI Taxonomy" id="1335613"/>
    <lineage>
        <taxon>Bacteria</taxon>
        <taxon>Bacillati</taxon>
        <taxon>Actinomycetota</taxon>
        <taxon>Coriobacteriia</taxon>
        <taxon>Eggerthellales</taxon>
        <taxon>Eggerthellaceae</taxon>
        <taxon>Gordonibacter</taxon>
    </lineage>
</organism>